<gene>
    <name evidence="15" type="ORF">A2572_04005</name>
</gene>
<keyword evidence="2 12" id="KW-0436">Ligase</keyword>
<dbReference type="EMBL" id="MFAQ01000003">
    <property type="protein sequence ID" value="OGD84054.1"/>
    <property type="molecule type" value="Genomic_DNA"/>
</dbReference>
<keyword evidence="3" id="KW-0132">Cell division</keyword>
<evidence type="ECO:0000259" key="14">
    <source>
        <dbReference type="PROSITE" id="PS50160"/>
    </source>
</evidence>
<dbReference type="Gene3D" id="2.40.50.140">
    <property type="entry name" value="Nucleic acid-binding proteins"/>
    <property type="match status" value="1"/>
</dbReference>
<dbReference type="Gene3D" id="1.10.3260.10">
    <property type="entry name" value="DNA ligase, ATP-dependent, N-terminal domain"/>
    <property type="match status" value="1"/>
</dbReference>
<dbReference type="Pfam" id="PF04679">
    <property type="entry name" value="DNA_ligase_A_C"/>
    <property type="match status" value="1"/>
</dbReference>
<evidence type="ECO:0000256" key="4">
    <source>
        <dbReference type="ARBA" id="ARBA00022705"/>
    </source>
</evidence>
<dbReference type="Proteomes" id="UP000179237">
    <property type="component" value="Unassembled WGS sequence"/>
</dbReference>
<dbReference type="GO" id="GO:0005524">
    <property type="term" value="F:ATP binding"/>
    <property type="evidence" value="ECO:0007669"/>
    <property type="project" value="UniProtKB-KW"/>
</dbReference>
<proteinExistence type="inferred from homology"/>
<accession>A0A1F5FWY3</accession>
<dbReference type="PANTHER" id="PTHR45674">
    <property type="entry name" value="DNA LIGASE 1/3 FAMILY MEMBER"/>
    <property type="match status" value="1"/>
</dbReference>
<keyword evidence="4" id="KW-0235">DNA replication</keyword>
<keyword evidence="9 12" id="KW-0234">DNA repair</keyword>
<dbReference type="NCBIfam" id="TIGR00574">
    <property type="entry name" value="dnl1"/>
    <property type="match status" value="1"/>
</dbReference>
<dbReference type="GO" id="GO:0006310">
    <property type="term" value="P:DNA recombination"/>
    <property type="evidence" value="ECO:0007669"/>
    <property type="project" value="UniProtKB-KW"/>
</dbReference>
<dbReference type="InterPro" id="IPR012310">
    <property type="entry name" value="DNA_ligase_ATP-dep_cent"/>
</dbReference>
<dbReference type="InterPro" id="IPR036599">
    <property type="entry name" value="DNA_ligase_N_sf"/>
</dbReference>
<dbReference type="AlphaFoldDB" id="A0A1F5FWY3"/>
<evidence type="ECO:0000256" key="3">
    <source>
        <dbReference type="ARBA" id="ARBA00022618"/>
    </source>
</evidence>
<keyword evidence="10" id="KW-0131">Cell cycle</keyword>
<evidence type="ECO:0000256" key="2">
    <source>
        <dbReference type="ARBA" id="ARBA00022598"/>
    </source>
</evidence>
<dbReference type="PANTHER" id="PTHR45674:SF4">
    <property type="entry name" value="DNA LIGASE 1"/>
    <property type="match status" value="1"/>
</dbReference>
<protein>
    <recommendedName>
        <fullName evidence="12">DNA ligase</fullName>
        <ecNumber evidence="12">6.5.1.1</ecNumber>
    </recommendedName>
</protein>
<evidence type="ECO:0000256" key="13">
    <source>
        <dbReference type="RuleBase" id="RU004196"/>
    </source>
</evidence>
<evidence type="ECO:0000256" key="10">
    <source>
        <dbReference type="ARBA" id="ARBA00023306"/>
    </source>
</evidence>
<evidence type="ECO:0000256" key="9">
    <source>
        <dbReference type="ARBA" id="ARBA00023204"/>
    </source>
</evidence>
<dbReference type="InterPro" id="IPR016059">
    <property type="entry name" value="DNA_ligase_ATP-dep_CS"/>
</dbReference>
<evidence type="ECO:0000256" key="6">
    <source>
        <dbReference type="ARBA" id="ARBA00022763"/>
    </source>
</evidence>
<evidence type="ECO:0000313" key="16">
    <source>
        <dbReference type="Proteomes" id="UP000179237"/>
    </source>
</evidence>
<dbReference type="GO" id="GO:0051301">
    <property type="term" value="P:cell division"/>
    <property type="evidence" value="ECO:0007669"/>
    <property type="project" value="UniProtKB-KW"/>
</dbReference>
<dbReference type="GO" id="GO:0071897">
    <property type="term" value="P:DNA biosynthetic process"/>
    <property type="evidence" value="ECO:0007669"/>
    <property type="project" value="InterPro"/>
</dbReference>
<dbReference type="GO" id="GO:0006273">
    <property type="term" value="P:lagging strand elongation"/>
    <property type="evidence" value="ECO:0007669"/>
    <property type="project" value="TreeGrafter"/>
</dbReference>
<name>A0A1F5FWY3_9BACT</name>
<evidence type="ECO:0000256" key="7">
    <source>
        <dbReference type="ARBA" id="ARBA00022840"/>
    </source>
</evidence>
<comment type="similarity">
    <text evidence="1 13">Belongs to the ATP-dependent DNA ligase family.</text>
</comment>
<dbReference type="SUPFAM" id="SSF50249">
    <property type="entry name" value="Nucleic acid-binding proteins"/>
    <property type="match status" value="1"/>
</dbReference>
<dbReference type="GO" id="GO:0003910">
    <property type="term" value="F:DNA ligase (ATP) activity"/>
    <property type="evidence" value="ECO:0007669"/>
    <property type="project" value="UniProtKB-EC"/>
</dbReference>
<dbReference type="GO" id="GO:0003677">
    <property type="term" value="F:DNA binding"/>
    <property type="evidence" value="ECO:0007669"/>
    <property type="project" value="InterPro"/>
</dbReference>
<dbReference type="Pfam" id="PF04675">
    <property type="entry name" value="DNA_ligase_A_N"/>
    <property type="match status" value="1"/>
</dbReference>
<evidence type="ECO:0000313" key="15">
    <source>
        <dbReference type="EMBL" id="OGD84054.1"/>
    </source>
</evidence>
<dbReference type="SUPFAM" id="SSF117018">
    <property type="entry name" value="ATP-dependent DNA ligase DNA-binding domain"/>
    <property type="match status" value="1"/>
</dbReference>
<dbReference type="Pfam" id="PF01068">
    <property type="entry name" value="DNA_ligase_A_M"/>
    <property type="match status" value="1"/>
</dbReference>
<sequence length="579" mass="64708">MLFREFAEYLERLEKISSRLEIAEVLAELIEKMGLGETAMGVYLTQGLLGPVYDNREFSMAGKMVVRAIAMASGESVEVVEKKYKELGDLGALVVSYRESGTGKNLSLGDVFVALKEVAYFEGTGSQDLKVNKLSELISTTSSLEGKFIVRMVMGKLRLGFSEKTIFDALSKIGNGDKSLRKELDRVYQLYPDSGEIVKVFKSEGVSGLRRITVKVGVPIVSALCQRLNTYEEIVKNMSEVAIEPKYDGTRVQIHFRRISDIRSQSSDSWTVKSFTRNLEESSAMFPELKKMGEFVKSGEIILDCEAVGYDVKTGRILSFQETITRKRKHGVEEAAASVPLRFFCFDVLFCNGENLLSRPYFERRKILGEQVLENKVLVVDESIKTTEPVELEEIHTRFLEDGYEGAVMKKWDGEYLPGRQGWNWVKIKEAEGTSGKLADTFDLAVLGYYFGKGKRSGFGIGAFLVGTKKGESWVSLAKIGTGLTDEEFVELKKKLDKFKLTSKSNKVVVEDILKPDVWTEPNVVVEIAADEITKSPSHSGGVALRFPRLVKFRDDKGVNGITTWEEVLEIGKLSGNVF</sequence>
<evidence type="ECO:0000256" key="12">
    <source>
        <dbReference type="RuleBase" id="RU000617"/>
    </source>
</evidence>
<keyword evidence="7 12" id="KW-0067">ATP-binding</keyword>
<dbReference type="InterPro" id="IPR012308">
    <property type="entry name" value="DNA_ligase_ATP-dep_N"/>
</dbReference>
<dbReference type="PROSITE" id="PS50160">
    <property type="entry name" value="DNA_LIGASE_A3"/>
    <property type="match status" value="1"/>
</dbReference>
<evidence type="ECO:0000256" key="1">
    <source>
        <dbReference type="ARBA" id="ARBA00007572"/>
    </source>
</evidence>
<keyword evidence="8 12" id="KW-0233">DNA recombination</keyword>
<keyword evidence="5 12" id="KW-0547">Nucleotide-binding</keyword>
<dbReference type="InterPro" id="IPR050191">
    <property type="entry name" value="ATP-dep_DNA_ligase"/>
</dbReference>
<dbReference type="Gene3D" id="3.30.470.30">
    <property type="entry name" value="DNA ligase/mRNA capping enzyme"/>
    <property type="match status" value="1"/>
</dbReference>
<dbReference type="InterPro" id="IPR012309">
    <property type="entry name" value="DNA_ligase_ATP-dep_C"/>
</dbReference>
<dbReference type="PROSITE" id="PS00697">
    <property type="entry name" value="DNA_LIGASE_A1"/>
    <property type="match status" value="1"/>
</dbReference>
<dbReference type="EC" id="6.5.1.1" evidence="12"/>
<dbReference type="InterPro" id="IPR000977">
    <property type="entry name" value="DNA_ligase_ATP-dep"/>
</dbReference>
<dbReference type="SUPFAM" id="SSF56091">
    <property type="entry name" value="DNA ligase/mRNA capping enzyme, catalytic domain"/>
    <property type="match status" value="1"/>
</dbReference>
<evidence type="ECO:0000256" key="5">
    <source>
        <dbReference type="ARBA" id="ARBA00022741"/>
    </source>
</evidence>
<organism evidence="15 16">
    <name type="scientific">Candidatus Collierbacteria bacterium RIFOXYD1_FULL_40_9</name>
    <dbReference type="NCBI Taxonomy" id="1817731"/>
    <lineage>
        <taxon>Bacteria</taxon>
        <taxon>Candidatus Collieribacteriota</taxon>
    </lineage>
</organism>
<comment type="catalytic activity">
    <reaction evidence="11 12">
        <text>ATP + (deoxyribonucleotide)n-3'-hydroxyl + 5'-phospho-(deoxyribonucleotide)m = (deoxyribonucleotide)n+m + AMP + diphosphate.</text>
        <dbReference type="EC" id="6.5.1.1"/>
    </reaction>
</comment>
<evidence type="ECO:0000256" key="8">
    <source>
        <dbReference type="ARBA" id="ARBA00023172"/>
    </source>
</evidence>
<feature type="domain" description="ATP-dependent DNA ligase family profile" evidence="14">
    <location>
        <begin position="334"/>
        <end position="458"/>
    </location>
</feature>
<comment type="caution">
    <text evidence="15">The sequence shown here is derived from an EMBL/GenBank/DDBJ whole genome shotgun (WGS) entry which is preliminary data.</text>
</comment>
<reference evidence="15 16" key="1">
    <citation type="journal article" date="2016" name="Nat. Commun.">
        <title>Thousands of microbial genomes shed light on interconnected biogeochemical processes in an aquifer system.</title>
        <authorList>
            <person name="Anantharaman K."/>
            <person name="Brown C.T."/>
            <person name="Hug L.A."/>
            <person name="Sharon I."/>
            <person name="Castelle C.J."/>
            <person name="Probst A.J."/>
            <person name="Thomas B.C."/>
            <person name="Singh A."/>
            <person name="Wilkins M.J."/>
            <person name="Karaoz U."/>
            <person name="Brodie E.L."/>
            <person name="Williams K.H."/>
            <person name="Hubbard S.S."/>
            <person name="Banfield J.F."/>
        </authorList>
    </citation>
    <scope>NUCLEOTIDE SEQUENCE [LARGE SCALE GENOMIC DNA]</scope>
</reference>
<dbReference type="InterPro" id="IPR012340">
    <property type="entry name" value="NA-bd_OB-fold"/>
</dbReference>
<dbReference type="GO" id="GO:0006281">
    <property type="term" value="P:DNA repair"/>
    <property type="evidence" value="ECO:0007669"/>
    <property type="project" value="UniProtKB-KW"/>
</dbReference>
<keyword evidence="6 12" id="KW-0227">DNA damage</keyword>
<evidence type="ECO:0000256" key="11">
    <source>
        <dbReference type="ARBA" id="ARBA00034003"/>
    </source>
</evidence>